<gene>
    <name evidence="1" type="ORF">DSO57_1033434</name>
</gene>
<keyword evidence="2" id="KW-1185">Reference proteome</keyword>
<evidence type="ECO:0000313" key="2">
    <source>
        <dbReference type="Proteomes" id="UP001165960"/>
    </source>
</evidence>
<reference evidence="1" key="1">
    <citation type="submission" date="2022-04" db="EMBL/GenBank/DDBJ databases">
        <title>Genome of the entomopathogenic fungus Entomophthora muscae.</title>
        <authorList>
            <person name="Elya C."/>
            <person name="Lovett B.R."/>
            <person name="Lee E."/>
            <person name="Macias A.M."/>
            <person name="Hajek A.E."/>
            <person name="De Bivort B.L."/>
            <person name="Kasson M.T."/>
            <person name="De Fine Licht H.H."/>
            <person name="Stajich J.E."/>
        </authorList>
    </citation>
    <scope>NUCLEOTIDE SEQUENCE</scope>
    <source>
        <strain evidence="1">Berkeley</strain>
    </source>
</reference>
<name>A0ACC2ULT3_9FUNG</name>
<comment type="caution">
    <text evidence="1">The sequence shown here is derived from an EMBL/GenBank/DDBJ whole genome shotgun (WGS) entry which is preliminary data.</text>
</comment>
<proteinExistence type="predicted"/>
<evidence type="ECO:0000313" key="1">
    <source>
        <dbReference type="EMBL" id="KAJ9087431.1"/>
    </source>
</evidence>
<sequence length="295" mass="32606">MKFTEATSLLPLGNSRGSSLGATMVELIQVLWLWDLAGASACRGSIPKKRGQAGPWSMGPAAFRNVGSGFESHPWAQIPRCNELPILTDSNNDGPTPEAHFKPTFKQVFDPKTSTIAAFLTIYELAMRQASDEVKKEHILTCLHLTCQEVVVPELPTIDTWEDMKQLLIVKFGGDLSLEVKKDAFMHIAFKPKETLAEFSDIFYMEGQQLITSRQLTAHKAYMACAQALKVNQLLCLHFKAHKAMLSSMKSIKTLLQDMHLTHSGAVIWENCAASNSGLSFCGPCILIMNLQNPP</sequence>
<organism evidence="1 2">
    <name type="scientific">Entomophthora muscae</name>
    <dbReference type="NCBI Taxonomy" id="34485"/>
    <lineage>
        <taxon>Eukaryota</taxon>
        <taxon>Fungi</taxon>
        <taxon>Fungi incertae sedis</taxon>
        <taxon>Zoopagomycota</taxon>
        <taxon>Entomophthoromycotina</taxon>
        <taxon>Entomophthoromycetes</taxon>
        <taxon>Entomophthorales</taxon>
        <taxon>Entomophthoraceae</taxon>
        <taxon>Entomophthora</taxon>
    </lineage>
</organism>
<dbReference type="EMBL" id="QTSX02000263">
    <property type="protein sequence ID" value="KAJ9087431.1"/>
    <property type="molecule type" value="Genomic_DNA"/>
</dbReference>
<accession>A0ACC2ULT3</accession>
<protein>
    <submittedName>
        <fullName evidence="1">Uncharacterized protein</fullName>
    </submittedName>
</protein>
<dbReference type="Proteomes" id="UP001165960">
    <property type="component" value="Unassembled WGS sequence"/>
</dbReference>